<reference evidence="5 6" key="1">
    <citation type="journal article" date="2017" name="ISME J.">
        <title>Energy and carbon metabolisms in a deep terrestrial subsurface fluid microbial community.</title>
        <authorList>
            <person name="Momper L."/>
            <person name="Jungbluth S.P."/>
            <person name="Lee M.D."/>
            <person name="Amend J.P."/>
        </authorList>
    </citation>
    <scope>NUCLEOTIDE SEQUENCE [LARGE SCALE GENOMIC DNA]</scope>
    <source>
        <strain evidence="5">SURF_26</strain>
    </source>
</reference>
<evidence type="ECO:0000256" key="2">
    <source>
        <dbReference type="ARBA" id="ARBA00022448"/>
    </source>
</evidence>
<dbReference type="CDD" id="cd00995">
    <property type="entry name" value="PBP2_NikA_DppA_OppA_like"/>
    <property type="match status" value="1"/>
</dbReference>
<keyword evidence="2" id="KW-0813">Transport</keyword>
<dbReference type="PANTHER" id="PTHR30290:SF9">
    <property type="entry name" value="OLIGOPEPTIDE-BINDING PROTEIN APPA"/>
    <property type="match status" value="1"/>
</dbReference>
<evidence type="ECO:0000256" key="3">
    <source>
        <dbReference type="ARBA" id="ARBA00022729"/>
    </source>
</evidence>
<dbReference type="InterPro" id="IPR030678">
    <property type="entry name" value="Peptide/Ni-bd"/>
</dbReference>
<dbReference type="GO" id="GO:0015833">
    <property type="term" value="P:peptide transport"/>
    <property type="evidence" value="ECO:0007669"/>
    <property type="project" value="TreeGrafter"/>
</dbReference>
<dbReference type="Pfam" id="PF00496">
    <property type="entry name" value="SBP_bac_5"/>
    <property type="match status" value="1"/>
</dbReference>
<sequence length="526" mass="60215">MYKIFCRWVCFFLTLVAVAGCGFRERSYDTVYIRLKDDITTLDPALIVDVDGGMLAAYLYNGLVKLDFSLNVVPDIAHKWEILDNDTRYRFYLRKNIRFSNGDELTARDVKHSFERLLDPSVKSSRSWIFENVAGCNSFMSGNAGGIEGFVVVNDYTLDIVLKEPFAPFISLLTMPNVMISKIVSDSDGNRHVYGTGPFILNDWVRGDSIRFIRNENYYDKMASVAKVVFKIIPEDFTAITEFENGRIDILEVPGSEFEYFVTDARWKDRVYRSPLLNTYYVGFNCQKEPFNSVEMRHAVGYAVNREGIIEKFLHNRVTRADSPVPPDLLGSKISIAEHKYDPGKAIDMISSLPGSTRKEISLYFSSNKETEGIAELIQYDLAQAGLSVSLCQLEWSVFKEKVASGEAEMFILSWWADYPDIENFLYPVFYSGNWGSAGNRVRYKNEEFDEVILKARKTADDMLRTDLYRQALSIIENDAPWVCLWHRDKFVVVQPWIHNFKLAGVHSVDKGTDITIDATTKLHED</sequence>
<comment type="caution">
    <text evidence="5">The sequence shown here is derived from an EMBL/GenBank/DDBJ whole genome shotgun (WGS) entry which is preliminary data.</text>
</comment>
<evidence type="ECO:0000313" key="6">
    <source>
        <dbReference type="Proteomes" id="UP000266426"/>
    </source>
</evidence>
<dbReference type="Gene3D" id="3.40.190.10">
    <property type="entry name" value="Periplasmic binding protein-like II"/>
    <property type="match status" value="1"/>
</dbReference>
<dbReference type="Gene3D" id="3.90.76.10">
    <property type="entry name" value="Dipeptide-binding Protein, Domain 1"/>
    <property type="match status" value="1"/>
</dbReference>
<dbReference type="InterPro" id="IPR000914">
    <property type="entry name" value="SBP_5_dom"/>
</dbReference>
<dbReference type="PIRSF" id="PIRSF002741">
    <property type="entry name" value="MppA"/>
    <property type="match status" value="1"/>
</dbReference>
<dbReference type="SUPFAM" id="SSF53850">
    <property type="entry name" value="Periplasmic binding protein-like II"/>
    <property type="match status" value="1"/>
</dbReference>
<dbReference type="Gene3D" id="3.10.105.10">
    <property type="entry name" value="Dipeptide-binding Protein, Domain 3"/>
    <property type="match status" value="1"/>
</dbReference>
<dbReference type="Proteomes" id="UP000266426">
    <property type="component" value="Unassembled WGS sequence"/>
</dbReference>
<protein>
    <submittedName>
        <fullName evidence="5">ABC transporter substrate-binding protein</fullName>
    </submittedName>
</protein>
<dbReference type="AlphaFoldDB" id="A0A3A4QUW7"/>
<name>A0A3A4QUW7_9BACT</name>
<dbReference type="PANTHER" id="PTHR30290">
    <property type="entry name" value="PERIPLASMIC BINDING COMPONENT OF ABC TRANSPORTER"/>
    <property type="match status" value="1"/>
</dbReference>
<proteinExistence type="inferred from homology"/>
<keyword evidence="3" id="KW-0732">Signal</keyword>
<dbReference type="EMBL" id="QZJZ01000094">
    <property type="protein sequence ID" value="RJP56479.1"/>
    <property type="molecule type" value="Genomic_DNA"/>
</dbReference>
<dbReference type="GO" id="GO:0043190">
    <property type="term" value="C:ATP-binding cassette (ABC) transporter complex"/>
    <property type="evidence" value="ECO:0007669"/>
    <property type="project" value="InterPro"/>
</dbReference>
<feature type="domain" description="Solute-binding protein family 5" evidence="4">
    <location>
        <begin position="71"/>
        <end position="436"/>
    </location>
</feature>
<dbReference type="GO" id="GO:1904680">
    <property type="term" value="F:peptide transmembrane transporter activity"/>
    <property type="evidence" value="ECO:0007669"/>
    <property type="project" value="TreeGrafter"/>
</dbReference>
<organism evidence="5 6">
    <name type="scientific">Candidatus Auribacter fodinae</name>
    <dbReference type="NCBI Taxonomy" id="2093366"/>
    <lineage>
        <taxon>Bacteria</taxon>
        <taxon>Pseudomonadati</taxon>
        <taxon>Candidatus Auribacterota</taxon>
        <taxon>Candidatus Auribacteria</taxon>
        <taxon>Candidatus Auribacterales</taxon>
        <taxon>Candidatus Auribacteraceae</taxon>
        <taxon>Candidatus Auribacter</taxon>
    </lineage>
</organism>
<accession>A0A3A4QUW7</accession>
<gene>
    <name evidence="5" type="ORF">C4541_12160</name>
</gene>
<dbReference type="GO" id="GO:0030288">
    <property type="term" value="C:outer membrane-bounded periplasmic space"/>
    <property type="evidence" value="ECO:0007669"/>
    <property type="project" value="UniProtKB-ARBA"/>
</dbReference>
<evidence type="ECO:0000259" key="4">
    <source>
        <dbReference type="Pfam" id="PF00496"/>
    </source>
</evidence>
<evidence type="ECO:0000313" key="5">
    <source>
        <dbReference type="EMBL" id="RJP56479.1"/>
    </source>
</evidence>
<dbReference type="InterPro" id="IPR039424">
    <property type="entry name" value="SBP_5"/>
</dbReference>
<evidence type="ECO:0000256" key="1">
    <source>
        <dbReference type="ARBA" id="ARBA00005695"/>
    </source>
</evidence>
<dbReference type="PROSITE" id="PS51257">
    <property type="entry name" value="PROKAR_LIPOPROTEIN"/>
    <property type="match status" value="1"/>
</dbReference>
<comment type="similarity">
    <text evidence="1">Belongs to the bacterial solute-binding protein 5 family.</text>
</comment>